<reference evidence="2 3" key="2">
    <citation type="journal article" date="2013" name="Stand. Genomic Sci.">
        <title>Complete genome sequence of Halorhodospira halophila SL1.</title>
        <authorList>
            <person name="Challacombe J.F."/>
            <person name="Majid S."/>
            <person name="Deole R."/>
            <person name="Brettin T.S."/>
            <person name="Bruce D."/>
            <person name="Delano S.F."/>
            <person name="Detter J.C."/>
            <person name="Gleasner C.D."/>
            <person name="Han C.S."/>
            <person name="Misra M."/>
            <person name="Reitenga K.G."/>
            <person name="Mikhailova N."/>
            <person name="Woyke T."/>
            <person name="Pitluck S."/>
            <person name="Nolan M."/>
            <person name="Land M.L."/>
            <person name="Saunders E."/>
            <person name="Tapia R."/>
            <person name="Lapidus A."/>
            <person name="Ivanova N."/>
            <person name="Hoff W.D."/>
        </authorList>
    </citation>
    <scope>NUCLEOTIDE SEQUENCE [LARGE SCALE GENOMIC DNA]</scope>
    <source>
        <strain evidence="3">DSM 244 / SL1</strain>
    </source>
</reference>
<dbReference type="KEGG" id="hha:Hhal_0641"/>
<gene>
    <name evidence="2" type="ordered locus">Hhal_0641</name>
</gene>
<dbReference type="STRING" id="349124.Hhal_0641"/>
<dbReference type="Proteomes" id="UP000000647">
    <property type="component" value="Chromosome"/>
</dbReference>
<name>A1WUR3_HALHL</name>
<keyword evidence="3" id="KW-1185">Reference proteome</keyword>
<dbReference type="HOGENOM" id="CLU_1584185_0_0_6"/>
<proteinExistence type="predicted"/>
<reference evidence="3" key="1">
    <citation type="submission" date="2006-12" db="EMBL/GenBank/DDBJ databases">
        <title>Complete sequence of Halorhodospira halophila SL1.</title>
        <authorList>
            <consortium name="US DOE Joint Genome Institute"/>
            <person name="Copeland A."/>
            <person name="Lucas S."/>
            <person name="Lapidus A."/>
            <person name="Barry K."/>
            <person name="Detter J.C."/>
            <person name="Glavina del Rio T."/>
            <person name="Hammon N."/>
            <person name="Israni S."/>
            <person name="Dalin E."/>
            <person name="Tice H."/>
            <person name="Pitluck S."/>
            <person name="Saunders E."/>
            <person name="Brettin T."/>
            <person name="Bruce D."/>
            <person name="Han C."/>
            <person name="Tapia R."/>
            <person name="Schmutz J."/>
            <person name="Larimer F."/>
            <person name="Land M."/>
            <person name="Hauser L."/>
            <person name="Kyrpides N."/>
            <person name="Mikhailova N."/>
            <person name="Hoff W."/>
            <person name="Richardson P."/>
        </authorList>
    </citation>
    <scope>NUCLEOTIDE SEQUENCE [LARGE SCALE GENOMIC DNA]</scope>
    <source>
        <strain evidence="3">DSM 244 / SL1</strain>
    </source>
</reference>
<protein>
    <submittedName>
        <fullName evidence="2">Uncharacterized protein</fullName>
    </submittedName>
</protein>
<sequence>MLNRPKAKAPPPQPPEDEVEYDSVPDLREHIYRLAHRIAQRHELDRYLHSWDHGVGYLIELPAMRDVESGRPARQWIWWTLLAVSEALARDAHRQHLPGNYELPHLAKESPDTVRSRMGSPVYPRIAMEFWSDPSVPDADIHDFVQLIQLCRQLRKTATERNMDLWEG</sequence>
<dbReference type="AlphaFoldDB" id="A1WUR3"/>
<dbReference type="EMBL" id="CP000544">
    <property type="protein sequence ID" value="ABM61425.1"/>
    <property type="molecule type" value="Genomic_DNA"/>
</dbReference>
<evidence type="ECO:0000313" key="3">
    <source>
        <dbReference type="Proteomes" id="UP000000647"/>
    </source>
</evidence>
<evidence type="ECO:0000313" key="2">
    <source>
        <dbReference type="EMBL" id="ABM61425.1"/>
    </source>
</evidence>
<accession>A1WUR3</accession>
<feature type="region of interest" description="Disordered" evidence="1">
    <location>
        <begin position="1"/>
        <end position="21"/>
    </location>
</feature>
<organism evidence="2 3">
    <name type="scientific">Halorhodospira halophila (strain DSM 244 / SL1)</name>
    <name type="common">Ectothiorhodospira halophila (strain DSM 244 / SL1)</name>
    <dbReference type="NCBI Taxonomy" id="349124"/>
    <lineage>
        <taxon>Bacteria</taxon>
        <taxon>Pseudomonadati</taxon>
        <taxon>Pseudomonadota</taxon>
        <taxon>Gammaproteobacteria</taxon>
        <taxon>Chromatiales</taxon>
        <taxon>Ectothiorhodospiraceae</taxon>
        <taxon>Halorhodospira</taxon>
    </lineage>
</organism>
<evidence type="ECO:0000256" key="1">
    <source>
        <dbReference type="SAM" id="MobiDB-lite"/>
    </source>
</evidence>